<dbReference type="STRING" id="7176.B0WYI0"/>
<dbReference type="InterPro" id="IPR026055">
    <property type="entry name" value="FAR"/>
</dbReference>
<dbReference type="HOGENOM" id="CLU_024661_0_1_1"/>
<dbReference type="InterPro" id="IPR036291">
    <property type="entry name" value="NAD(P)-bd_dom_sf"/>
</dbReference>
<reference evidence="7" key="1">
    <citation type="submission" date="2007-03" db="EMBL/GenBank/DDBJ databases">
        <title>Annotation of Culex pipiens quinquefasciatus.</title>
        <authorList>
            <consortium name="The Broad Institute Genome Sequencing Platform"/>
            <person name="Atkinson P.W."/>
            <person name="Hemingway J."/>
            <person name="Christensen B.M."/>
            <person name="Higgs S."/>
            <person name="Kodira C."/>
            <person name="Hannick L."/>
            <person name="Megy K."/>
            <person name="O'Leary S."/>
            <person name="Pearson M."/>
            <person name="Haas B.J."/>
            <person name="Mauceli E."/>
            <person name="Wortman J.R."/>
            <person name="Lee N.H."/>
            <person name="Guigo R."/>
            <person name="Stanke M."/>
            <person name="Alvarado L."/>
            <person name="Amedeo P."/>
            <person name="Antoine C.H."/>
            <person name="Arensburger P."/>
            <person name="Bidwell S.L."/>
            <person name="Crawford M."/>
            <person name="Camaro F."/>
            <person name="Devon K."/>
            <person name="Engels R."/>
            <person name="Hammond M."/>
            <person name="Howarth C."/>
            <person name="Koehrsen M."/>
            <person name="Lawson D."/>
            <person name="Montgomery P."/>
            <person name="Nene V."/>
            <person name="Nusbaum C."/>
            <person name="Puiu D."/>
            <person name="Romero-Severson J."/>
            <person name="Severson D.W."/>
            <person name="Shumway M."/>
            <person name="Sisk P."/>
            <person name="Stolte C."/>
            <person name="Zeng Q."/>
            <person name="Eisenstadt E."/>
            <person name="Fraser-Liggett C."/>
            <person name="Strausberg R."/>
            <person name="Galagan J."/>
            <person name="Birren B."/>
            <person name="Collins F.H."/>
        </authorList>
    </citation>
    <scope>NUCLEOTIDE SEQUENCE [LARGE SCALE GENOMIC DNA]</scope>
    <source>
        <strain evidence="7">JHB</strain>
    </source>
</reference>
<evidence type="ECO:0000259" key="5">
    <source>
        <dbReference type="Pfam" id="PF03015"/>
    </source>
</evidence>
<dbReference type="InterPro" id="IPR013120">
    <property type="entry name" value="FAR_NAD-bd"/>
</dbReference>
<dbReference type="OrthoDB" id="429813at2759"/>
<name>B0WYI0_CULQU</name>
<dbReference type="GO" id="GO:0080019">
    <property type="term" value="F:alcohol-forming very long-chain fatty acyl-CoA reductase activity"/>
    <property type="evidence" value="ECO:0007669"/>
    <property type="project" value="InterPro"/>
</dbReference>
<dbReference type="eggNOG" id="KOG1221">
    <property type="taxonomic scope" value="Eukaryota"/>
</dbReference>
<comment type="function">
    <text evidence="4">Catalyzes the reduction of fatty acyl-CoA to fatty alcohols.</text>
</comment>
<reference evidence="8" key="2">
    <citation type="submission" date="2021-02" db="UniProtKB">
        <authorList>
            <consortium name="EnsemblMetazoa"/>
        </authorList>
    </citation>
    <scope>IDENTIFICATION</scope>
    <source>
        <strain evidence="8">JHB</strain>
    </source>
</reference>
<protein>
    <recommendedName>
        <fullName evidence="4">Fatty acyl-CoA reductase</fullName>
        <ecNumber evidence="4">1.2.1.84</ecNumber>
    </recommendedName>
</protein>
<dbReference type="EC" id="1.2.1.84" evidence="4"/>
<keyword evidence="4" id="KW-0521">NADP</keyword>
<feature type="domain" description="Thioester reductase (TE)" evidence="6">
    <location>
        <begin position="37"/>
        <end position="224"/>
    </location>
</feature>
<dbReference type="InParanoid" id="B0WYI0"/>
<dbReference type="Gene3D" id="3.40.50.720">
    <property type="entry name" value="NAD(P)-binding Rossmann-like Domain"/>
    <property type="match status" value="1"/>
</dbReference>
<dbReference type="VEuPathDB" id="VectorBase:CQUJHB004476"/>
<keyword evidence="9" id="KW-1185">Reference proteome</keyword>
<keyword evidence="4" id="KW-0560">Oxidoreductase</keyword>
<sequence length="453" mass="52385">MDALYAKVEAVQIDLNNGTTLFPRDDMGDDDTSPIEERLLAETEIIFNVLASVKFNESIRNALATNVGGTGKVLQLAKRMPRLRSVVHVSTLYSNCHRTDIEERVYDDIPMDHGMILQLTNALSEQEMDRFQHCFLGPMPNTYTFSKKCAEVMIQKDYSQLPIGIFRPPIVISTYQEPMPGWTDNLNGPSGVCMWTVKGLIHTIWGGAGKRANLVPVDYCVNGIIVAAYDIWRRSRRRVAGTAKAVDEENSQLLPTYNYMYPAFSLTWGKYMDMVHLGFESRLHQMVWNYSYIITSYGPLFRALSFCFHTVPAFVLDVVQRIRRKKPIYRKAMQKTGRFLELMSYFGTREWTIANENVRRLRGLLSADESRLLEFDMGTINWAEYFRTYIPGIRRYCFLEGAVRGDRWKPAANRRFQFMKRLVQKLVWIWVCLRMTRVTSKFVAENLFALLIA</sequence>
<evidence type="ECO:0000256" key="4">
    <source>
        <dbReference type="RuleBase" id="RU363097"/>
    </source>
</evidence>
<dbReference type="InterPro" id="IPR033640">
    <property type="entry name" value="FAR_C"/>
</dbReference>
<dbReference type="KEGG" id="cqu:CpipJ_CPIJ012073"/>
<dbReference type="AlphaFoldDB" id="B0WYI0"/>
<proteinExistence type="inferred from homology"/>
<organism>
    <name type="scientific">Culex quinquefasciatus</name>
    <name type="common">Southern house mosquito</name>
    <name type="synonym">Culex pungens</name>
    <dbReference type="NCBI Taxonomy" id="7176"/>
    <lineage>
        <taxon>Eukaryota</taxon>
        <taxon>Metazoa</taxon>
        <taxon>Ecdysozoa</taxon>
        <taxon>Arthropoda</taxon>
        <taxon>Hexapoda</taxon>
        <taxon>Insecta</taxon>
        <taxon>Pterygota</taxon>
        <taxon>Neoptera</taxon>
        <taxon>Endopterygota</taxon>
        <taxon>Diptera</taxon>
        <taxon>Nematocera</taxon>
        <taxon>Culicoidea</taxon>
        <taxon>Culicidae</taxon>
        <taxon>Culicinae</taxon>
        <taxon>Culicini</taxon>
        <taxon>Culex</taxon>
        <taxon>Culex</taxon>
    </lineage>
</organism>
<dbReference type="GO" id="GO:0005777">
    <property type="term" value="C:peroxisome"/>
    <property type="evidence" value="ECO:0007669"/>
    <property type="project" value="TreeGrafter"/>
</dbReference>
<evidence type="ECO:0000259" key="6">
    <source>
        <dbReference type="Pfam" id="PF07993"/>
    </source>
</evidence>
<dbReference type="EnsemblMetazoa" id="CPIJ012073-RA">
    <property type="protein sequence ID" value="CPIJ012073-PA"/>
    <property type="gene ID" value="CPIJ012073"/>
</dbReference>
<accession>B0WYI0</accession>
<comment type="catalytic activity">
    <reaction evidence="4">
        <text>a long-chain fatty acyl-CoA + 2 NADPH + 2 H(+) = a long-chain primary fatty alcohol + 2 NADP(+) + CoA</text>
        <dbReference type="Rhea" id="RHEA:52716"/>
        <dbReference type="ChEBI" id="CHEBI:15378"/>
        <dbReference type="ChEBI" id="CHEBI:57287"/>
        <dbReference type="ChEBI" id="CHEBI:57783"/>
        <dbReference type="ChEBI" id="CHEBI:58349"/>
        <dbReference type="ChEBI" id="CHEBI:77396"/>
        <dbReference type="ChEBI" id="CHEBI:83139"/>
        <dbReference type="EC" id="1.2.1.84"/>
    </reaction>
</comment>
<dbReference type="PANTHER" id="PTHR11011:SF81">
    <property type="entry name" value="FATTY ACYL-COA REDUCTASE"/>
    <property type="match status" value="1"/>
</dbReference>
<keyword evidence="2 4" id="KW-0444">Lipid biosynthesis</keyword>
<dbReference type="EMBL" id="DS232189">
    <property type="protein sequence ID" value="EDS37057.1"/>
    <property type="molecule type" value="Genomic_DNA"/>
</dbReference>
<dbReference type="OMA" id="REWTIAN"/>
<dbReference type="Proteomes" id="UP000002320">
    <property type="component" value="Unassembled WGS sequence"/>
</dbReference>
<dbReference type="GO" id="GO:0035336">
    <property type="term" value="P:long-chain fatty-acyl-CoA metabolic process"/>
    <property type="evidence" value="ECO:0007669"/>
    <property type="project" value="TreeGrafter"/>
</dbReference>
<dbReference type="Pfam" id="PF03015">
    <property type="entry name" value="Sterile"/>
    <property type="match status" value="1"/>
</dbReference>
<evidence type="ECO:0000313" key="7">
    <source>
        <dbReference type="EMBL" id="EDS37057.1"/>
    </source>
</evidence>
<dbReference type="CDD" id="cd09071">
    <property type="entry name" value="FAR_C"/>
    <property type="match status" value="1"/>
</dbReference>
<keyword evidence="3 4" id="KW-0443">Lipid metabolism</keyword>
<evidence type="ECO:0000256" key="3">
    <source>
        <dbReference type="ARBA" id="ARBA00023098"/>
    </source>
</evidence>
<dbReference type="SUPFAM" id="SSF51735">
    <property type="entry name" value="NAD(P)-binding Rossmann-fold domains"/>
    <property type="match status" value="1"/>
</dbReference>
<comment type="similarity">
    <text evidence="1 4">Belongs to the fatty acyl-CoA reductase family.</text>
</comment>
<evidence type="ECO:0000313" key="9">
    <source>
        <dbReference type="Proteomes" id="UP000002320"/>
    </source>
</evidence>
<feature type="domain" description="Fatty acyl-CoA reductase C-terminal" evidence="5">
    <location>
        <begin position="308"/>
        <end position="398"/>
    </location>
</feature>
<dbReference type="VEuPathDB" id="VectorBase:CPIJ012073"/>
<dbReference type="Pfam" id="PF07993">
    <property type="entry name" value="NAD_binding_4"/>
    <property type="match status" value="1"/>
</dbReference>
<evidence type="ECO:0000256" key="2">
    <source>
        <dbReference type="ARBA" id="ARBA00022516"/>
    </source>
</evidence>
<dbReference type="PANTHER" id="PTHR11011">
    <property type="entry name" value="MALE STERILITY PROTEIN 2-RELATED"/>
    <property type="match status" value="1"/>
</dbReference>
<evidence type="ECO:0000313" key="8">
    <source>
        <dbReference type="EnsemblMetazoa" id="CPIJ012073-PA"/>
    </source>
</evidence>
<gene>
    <name evidence="8" type="primary">6045033</name>
    <name evidence="7" type="ORF">CpipJ_CPIJ012073</name>
</gene>
<evidence type="ECO:0000256" key="1">
    <source>
        <dbReference type="ARBA" id="ARBA00005928"/>
    </source>
</evidence>
<dbReference type="GO" id="GO:0102965">
    <property type="term" value="F:alcohol-forming long-chain fatty acyl-CoA reductase activity"/>
    <property type="evidence" value="ECO:0007669"/>
    <property type="project" value="UniProtKB-EC"/>
</dbReference>
<dbReference type="FunCoup" id="B0WYI0">
    <property type="interactions" value="79"/>
</dbReference>